<evidence type="ECO:0000256" key="3">
    <source>
        <dbReference type="ARBA" id="ARBA00022723"/>
    </source>
</evidence>
<dbReference type="HAMAP" id="MF_00209">
    <property type="entry name" value="Inorganic_PPase"/>
    <property type="match status" value="1"/>
</dbReference>
<comment type="function">
    <text evidence="6">Catalyzes the hydrolysis of inorganic pyrophosphate (PPi) forming two phosphate ions.</text>
</comment>
<comment type="catalytic activity">
    <reaction evidence="6">
        <text>diphosphate + H2O = 2 phosphate + H(+)</text>
        <dbReference type="Rhea" id="RHEA:24576"/>
        <dbReference type="ChEBI" id="CHEBI:15377"/>
        <dbReference type="ChEBI" id="CHEBI:15378"/>
        <dbReference type="ChEBI" id="CHEBI:33019"/>
        <dbReference type="ChEBI" id="CHEBI:43474"/>
        <dbReference type="EC" id="3.6.1.1"/>
    </reaction>
</comment>
<dbReference type="EC" id="3.6.1.1" evidence="6"/>
<keyword evidence="4 6" id="KW-0378">Hydrolase</keyword>
<dbReference type="NCBIfam" id="NF002317">
    <property type="entry name" value="PRK01250.1"/>
    <property type="match status" value="1"/>
</dbReference>
<dbReference type="Gene3D" id="3.90.80.10">
    <property type="entry name" value="Inorganic pyrophosphatase"/>
    <property type="match status" value="1"/>
</dbReference>
<dbReference type="FunFam" id="3.90.80.10:FF:000001">
    <property type="entry name" value="Inorganic pyrophosphatase"/>
    <property type="match status" value="1"/>
</dbReference>
<dbReference type="SUPFAM" id="SSF50324">
    <property type="entry name" value="Inorganic pyrophosphatase"/>
    <property type="match status" value="1"/>
</dbReference>
<feature type="binding site" evidence="6">
    <location>
        <position position="71"/>
    </location>
    <ligand>
        <name>Mg(2+)</name>
        <dbReference type="ChEBI" id="CHEBI:18420"/>
        <label>2</label>
    </ligand>
</feature>
<dbReference type="EMBL" id="LICA01000034">
    <property type="protein sequence ID" value="KRO96809.1"/>
    <property type="molecule type" value="Genomic_DNA"/>
</dbReference>
<comment type="subcellular location">
    <subcellularLocation>
        <location evidence="6">Cytoplasm</location>
    </subcellularLocation>
</comment>
<dbReference type="GO" id="GO:0004427">
    <property type="term" value="F:inorganic diphosphate phosphatase activity"/>
    <property type="evidence" value="ECO:0007669"/>
    <property type="project" value="UniProtKB-UniRule"/>
</dbReference>
<dbReference type="Proteomes" id="UP000051213">
    <property type="component" value="Unassembled WGS sequence"/>
</dbReference>
<evidence type="ECO:0000313" key="8">
    <source>
        <dbReference type="Proteomes" id="UP000051213"/>
    </source>
</evidence>
<feature type="binding site" evidence="6">
    <location>
        <position position="66"/>
    </location>
    <ligand>
        <name>Mg(2+)</name>
        <dbReference type="ChEBI" id="CHEBI:18420"/>
        <label>1</label>
    </ligand>
</feature>
<proteinExistence type="inferred from homology"/>
<dbReference type="GO" id="GO:0006796">
    <property type="term" value="P:phosphate-containing compound metabolic process"/>
    <property type="evidence" value="ECO:0007669"/>
    <property type="project" value="InterPro"/>
</dbReference>
<comment type="caution">
    <text evidence="7">The sequence shown here is derived from an EMBL/GenBank/DDBJ whole genome shotgun (WGS) entry which is preliminary data.</text>
</comment>
<comment type="subunit">
    <text evidence="6">Homohexamer.</text>
</comment>
<feature type="binding site" evidence="6">
    <location>
        <position position="103"/>
    </location>
    <ligand>
        <name>Mg(2+)</name>
        <dbReference type="ChEBI" id="CHEBI:18420"/>
        <label>1</label>
    </ligand>
</feature>
<dbReference type="CDD" id="cd00412">
    <property type="entry name" value="pyrophosphatase"/>
    <property type="match status" value="1"/>
</dbReference>
<comment type="cofactor">
    <cofactor evidence="1 6">
        <name>Mg(2+)</name>
        <dbReference type="ChEBI" id="CHEBI:18420"/>
    </cofactor>
</comment>
<feature type="binding site" evidence="6">
    <location>
        <position position="71"/>
    </location>
    <ligand>
        <name>Mg(2+)</name>
        <dbReference type="ChEBI" id="CHEBI:18420"/>
        <label>1</label>
    </ligand>
</feature>
<evidence type="ECO:0000256" key="2">
    <source>
        <dbReference type="ARBA" id="ARBA00022490"/>
    </source>
</evidence>
<evidence type="ECO:0000256" key="5">
    <source>
        <dbReference type="ARBA" id="ARBA00022842"/>
    </source>
</evidence>
<feature type="binding site" evidence="6">
    <location>
        <position position="142"/>
    </location>
    <ligand>
        <name>substrate</name>
    </ligand>
</feature>
<dbReference type="GO" id="GO:0005737">
    <property type="term" value="C:cytoplasm"/>
    <property type="evidence" value="ECO:0007669"/>
    <property type="project" value="UniProtKB-SubCell"/>
</dbReference>
<dbReference type="Pfam" id="PF00719">
    <property type="entry name" value="Pyrophosphatase"/>
    <property type="match status" value="1"/>
</dbReference>
<protein>
    <recommendedName>
        <fullName evidence="6">Inorganic pyrophosphatase</fullName>
        <ecNumber evidence="6">3.6.1.1</ecNumber>
    </recommendedName>
    <alternativeName>
        <fullName evidence="6">Pyrophosphate phospho-hydrolase</fullName>
        <shortName evidence="6">PPase</shortName>
    </alternativeName>
</protein>
<gene>
    <name evidence="6" type="primary">ppa</name>
    <name evidence="7" type="ORF">ABS24_03185</name>
</gene>
<accession>A0A0R2UBF2</accession>
<dbReference type="AlphaFoldDB" id="A0A0R2UBF2"/>
<evidence type="ECO:0000313" key="7">
    <source>
        <dbReference type="EMBL" id="KRO96809.1"/>
    </source>
</evidence>
<feature type="binding site" evidence="6">
    <location>
        <position position="30"/>
    </location>
    <ligand>
        <name>substrate</name>
    </ligand>
</feature>
<evidence type="ECO:0000256" key="6">
    <source>
        <dbReference type="HAMAP-Rule" id="MF_00209"/>
    </source>
</evidence>
<dbReference type="GO" id="GO:0000287">
    <property type="term" value="F:magnesium ion binding"/>
    <property type="evidence" value="ECO:0007669"/>
    <property type="project" value="UniProtKB-UniRule"/>
</dbReference>
<name>A0A0R2UBF2_9GAMM</name>
<dbReference type="InterPro" id="IPR036649">
    <property type="entry name" value="Pyrophosphatase_sf"/>
</dbReference>
<keyword evidence="3 6" id="KW-0479">Metal-binding</keyword>
<comment type="similarity">
    <text evidence="6">Belongs to the PPase family.</text>
</comment>
<feature type="binding site" evidence="6">
    <location>
        <position position="56"/>
    </location>
    <ligand>
        <name>substrate</name>
    </ligand>
</feature>
<dbReference type="PANTHER" id="PTHR10286">
    <property type="entry name" value="INORGANIC PYROPHOSPHATASE"/>
    <property type="match status" value="1"/>
</dbReference>
<sequence length="182" mass="20112">MSLNAVPAGRNLPEEINVIIEIPAHSDPVKYEVDKESGAIFVDRFMATCMHYPTNYGYVPHTLSEDGDPADVLVLTPFPLMAGSVIRCRPIGVLRMTDEAGADAKILALPADKLSTIYRGITDIDQIPELTKQQIAHFFGHYKDLEPNKWVTIEGWEGAAAAKAELIKSVKLYEEAEEKPAF</sequence>
<dbReference type="InterPro" id="IPR008162">
    <property type="entry name" value="Pyrophosphatase"/>
</dbReference>
<feature type="binding site" evidence="6">
    <location>
        <position position="44"/>
    </location>
    <ligand>
        <name>substrate</name>
    </ligand>
</feature>
<evidence type="ECO:0000256" key="4">
    <source>
        <dbReference type="ARBA" id="ARBA00022801"/>
    </source>
</evidence>
<evidence type="ECO:0000256" key="1">
    <source>
        <dbReference type="ARBA" id="ARBA00001946"/>
    </source>
</evidence>
<keyword evidence="2 6" id="KW-0963">Cytoplasm</keyword>
<keyword evidence="5 6" id="KW-0460">Magnesium</keyword>
<reference evidence="7 8" key="1">
    <citation type="submission" date="2015-10" db="EMBL/GenBank/DDBJ databases">
        <title>Metagenome-Assembled Genomes uncover a global brackish microbiome.</title>
        <authorList>
            <person name="Hugerth L.W."/>
            <person name="Larsson J."/>
            <person name="Alneberg J."/>
            <person name="Lindh M.V."/>
            <person name="Legrand C."/>
            <person name="Pinhassi J."/>
            <person name="Andersson A.F."/>
        </authorList>
    </citation>
    <scope>NUCLEOTIDE SEQUENCE [LARGE SCALE GENOMIC DNA]</scope>
    <source>
        <strain evidence="7">BACL26 MAG-121220-bin70</strain>
    </source>
</reference>
<organism evidence="7 8">
    <name type="scientific">SAR92 bacterium BACL26 MAG-121220-bin70</name>
    <dbReference type="NCBI Taxonomy" id="1655626"/>
    <lineage>
        <taxon>Bacteria</taxon>
        <taxon>Pseudomonadati</taxon>
        <taxon>Pseudomonadota</taxon>
        <taxon>Gammaproteobacteria</taxon>
        <taxon>Cellvibrionales</taxon>
        <taxon>Porticoccaceae</taxon>
        <taxon>SAR92 clade</taxon>
    </lineage>
</organism>